<dbReference type="EMBL" id="SOIP01000484">
    <property type="protein sequence ID" value="TET78497.1"/>
    <property type="molecule type" value="Genomic_DNA"/>
</dbReference>
<dbReference type="PANTHER" id="PTHR36932">
    <property type="entry name" value="CAPSULAR POLYSACCHARIDE BIOSYNTHESIS PROTEIN"/>
    <property type="match status" value="1"/>
</dbReference>
<dbReference type="Proteomes" id="UP000315534">
    <property type="component" value="Unassembled WGS sequence"/>
</dbReference>
<dbReference type="InterPro" id="IPR053158">
    <property type="entry name" value="CapK_Type1_Caps_Biosynth"/>
</dbReference>
<organism evidence="1 2">
    <name type="scientific">candidate division TA06 bacterium</name>
    <dbReference type="NCBI Taxonomy" id="2250710"/>
    <lineage>
        <taxon>Bacteria</taxon>
        <taxon>Bacteria division TA06</taxon>
    </lineage>
</organism>
<dbReference type="AlphaFoldDB" id="A0A523XGU0"/>
<comment type="caution">
    <text evidence="1">The sequence shown here is derived from an EMBL/GenBank/DDBJ whole genome shotgun (WGS) entry which is preliminary data.</text>
</comment>
<proteinExistence type="predicted"/>
<name>A0A523XGU0_UNCT6</name>
<dbReference type="SUPFAM" id="SSF56801">
    <property type="entry name" value="Acetyl-CoA synthetase-like"/>
    <property type="match status" value="1"/>
</dbReference>
<dbReference type="Gene3D" id="3.40.50.12780">
    <property type="entry name" value="N-terminal domain of ligase-like"/>
    <property type="match status" value="1"/>
</dbReference>
<protein>
    <submittedName>
        <fullName evidence="1">Phenylacetate--CoA ligase family protein</fullName>
    </submittedName>
</protein>
<dbReference type="GO" id="GO:0016874">
    <property type="term" value="F:ligase activity"/>
    <property type="evidence" value="ECO:0007669"/>
    <property type="project" value="UniProtKB-KW"/>
</dbReference>
<evidence type="ECO:0000313" key="2">
    <source>
        <dbReference type="Proteomes" id="UP000315534"/>
    </source>
</evidence>
<gene>
    <name evidence="1" type="ORF">E3J38_08490</name>
</gene>
<accession>A0A523XGU0</accession>
<evidence type="ECO:0000313" key="1">
    <source>
        <dbReference type="EMBL" id="TET78497.1"/>
    </source>
</evidence>
<reference evidence="1 2" key="1">
    <citation type="submission" date="2019-03" db="EMBL/GenBank/DDBJ databases">
        <title>Metabolic potential of uncultured bacteria and archaea associated with petroleum seepage in deep-sea sediments.</title>
        <authorList>
            <person name="Dong X."/>
            <person name="Hubert C."/>
        </authorList>
    </citation>
    <scope>NUCLEOTIDE SEQUENCE [LARGE SCALE GENOMIC DNA]</scope>
    <source>
        <strain evidence="1">E29_bin36</strain>
    </source>
</reference>
<dbReference type="PANTHER" id="PTHR36932:SF1">
    <property type="entry name" value="CAPSULAR POLYSACCHARIDE BIOSYNTHESIS PROTEIN"/>
    <property type="match status" value="1"/>
</dbReference>
<dbReference type="InterPro" id="IPR042099">
    <property type="entry name" value="ANL_N_sf"/>
</dbReference>
<sequence length="457" mass="52169">MSSVKGAYNKLLLLTSSRLVARSNRNDNLALARMVERSRLYKPYYLYGYEKTQWLPRTDLDRITAKSLKAFIAYAYGNVPYYHKVMRERELGPEDIRTVEDLTKLPILTKELIRSNFDSLVSNAIPPQKRILMKTGGSTGEPLPFYSTQEADEWIWASMLRARTWQGVLVNFRKVGVSAAIKERDKWERNEIYYSAFDCSDKAFGRVVQEMTAFRPQYVTGYAAPLYLLARYLKERGIRGISPYAVETQSEMLFPYMRESIEEAFQCPVFDHYGCKETTIKACDCSRHEGLHVSVENGVLETVKDDEQVVGEAGSFLMTDFRNLAMPLIRYEVGDSGKMSAEQCSCGRSLPLLESILGRTLDIVVLPKGRVLPGEFFPYFLNNVSGIIQYQVEQKAVDRITLRIVKSPNFREDDQRTLLSNLSDFLGEEVEVNIEYVGHISLTPTGKQKIVVSHVKL</sequence>
<keyword evidence="1" id="KW-0436">Ligase</keyword>